<dbReference type="GO" id="GO:0003676">
    <property type="term" value="F:nucleic acid binding"/>
    <property type="evidence" value="ECO:0007669"/>
    <property type="project" value="InterPro"/>
</dbReference>
<dbReference type="GO" id="GO:0030687">
    <property type="term" value="C:preribosome, large subunit precursor"/>
    <property type="evidence" value="ECO:0007669"/>
    <property type="project" value="TreeGrafter"/>
</dbReference>
<comment type="similarity">
    <text evidence="8">Belongs to the REI1 family.</text>
</comment>
<feature type="compositionally biased region" description="Low complexity" evidence="9">
    <location>
        <begin position="144"/>
        <end position="155"/>
    </location>
</feature>
<dbReference type="InterPro" id="IPR003604">
    <property type="entry name" value="Matrin/U1-like-C_Znf_C2H2"/>
</dbReference>
<evidence type="ECO:0000256" key="6">
    <source>
        <dbReference type="ARBA" id="ARBA00022771"/>
    </source>
</evidence>
<sequence>MMSDHVKTRMKTENTATASLESTTMTSTFTCITCRVAFHDADMQRSHYKTDWHRYNLKRKVAELPPVTVEEFNRRVVSQREKDETSSQEITVYCNVCRKSFSNQKAFDNHLNSKKHKLNLKEVSSDGSFADGMGIQTTRVKKTSVPSVASASSSAAKDDNAVETDSEIEEVDSDEWEDEDDWEDENNPIFHNNCLFCSNHSANMLKNLKHMSIAHGFFLPDAEFLVDPYGLLMYLGEKVCQGFMCLWCNDRGRTFYSAEAAKAHMIDKGHTKMLFEGDALAEYSDFYDYSKSYPDAEGGADPEEEVDIPVLDNGDYFLKLPSGATIGHRSLFVYYKQSLNPNRQVAFPQKKMNTFLSTYRALGWSGTDSVAAAKKARDVHFMKRVQAKHACKLGIKANKLQHHFRPQVNF</sequence>
<evidence type="ECO:0000256" key="1">
    <source>
        <dbReference type="ARBA" id="ARBA00004496"/>
    </source>
</evidence>
<proteinExistence type="inferred from homology"/>
<dbReference type="InterPro" id="IPR036236">
    <property type="entry name" value="Znf_C2H2_sf"/>
</dbReference>
<accession>A0AAE1H159</accession>
<dbReference type="InterPro" id="IPR041661">
    <property type="entry name" value="ZN622/Rei1/Reh1_Znf-C2H2"/>
</dbReference>
<evidence type="ECO:0000256" key="9">
    <source>
        <dbReference type="SAM" id="MobiDB-lite"/>
    </source>
</evidence>
<protein>
    <submittedName>
        <fullName evidence="11">Zinc finger protein 622</fullName>
    </submittedName>
</protein>
<dbReference type="GO" id="GO:0005737">
    <property type="term" value="C:cytoplasm"/>
    <property type="evidence" value="ECO:0007669"/>
    <property type="project" value="UniProtKB-SubCell"/>
</dbReference>
<gene>
    <name evidence="11" type="ORF">KUF71_004774</name>
</gene>
<evidence type="ECO:0000259" key="10">
    <source>
        <dbReference type="PROSITE" id="PS00028"/>
    </source>
</evidence>
<dbReference type="InterPro" id="IPR022755">
    <property type="entry name" value="Znf_C2H2_jaz"/>
</dbReference>
<comment type="caution">
    <text evidence="11">The sequence shown here is derived from an EMBL/GenBank/DDBJ whole genome shotgun (WGS) entry which is preliminary data.</text>
</comment>
<dbReference type="Pfam" id="PF12756">
    <property type="entry name" value="zf-C2H2_2"/>
    <property type="match status" value="1"/>
</dbReference>
<dbReference type="EMBL" id="JAHWGI010000302">
    <property type="protein sequence ID" value="KAK3912824.1"/>
    <property type="molecule type" value="Genomic_DNA"/>
</dbReference>
<reference evidence="11" key="2">
    <citation type="journal article" date="2023" name="BMC Genomics">
        <title>Pest status, molecular evolution, and epigenetic factors derived from the genome assembly of Frankliniella fusca, a thysanopteran phytovirus vector.</title>
        <authorList>
            <person name="Catto M.A."/>
            <person name="Labadie P.E."/>
            <person name="Jacobson A.L."/>
            <person name="Kennedy G.G."/>
            <person name="Srinivasan R."/>
            <person name="Hunt B.G."/>
        </authorList>
    </citation>
    <scope>NUCLEOTIDE SEQUENCE</scope>
    <source>
        <strain evidence="11">PL_HMW_Pooled</strain>
    </source>
</reference>
<keyword evidence="5" id="KW-0677">Repeat</keyword>
<evidence type="ECO:0000256" key="2">
    <source>
        <dbReference type="ARBA" id="ARBA00022490"/>
    </source>
</evidence>
<dbReference type="GO" id="GO:0008270">
    <property type="term" value="F:zinc ion binding"/>
    <property type="evidence" value="ECO:0007669"/>
    <property type="project" value="UniProtKB-KW"/>
</dbReference>
<comment type="subcellular location">
    <subcellularLocation>
        <location evidence="1">Cytoplasm</location>
    </subcellularLocation>
</comment>
<keyword evidence="4" id="KW-0479">Metal-binding</keyword>
<reference evidence="11" key="1">
    <citation type="submission" date="2021-07" db="EMBL/GenBank/DDBJ databases">
        <authorList>
            <person name="Catto M.A."/>
            <person name="Jacobson A."/>
            <person name="Kennedy G."/>
            <person name="Labadie P."/>
            <person name="Hunt B.G."/>
            <person name="Srinivasan R."/>
        </authorList>
    </citation>
    <scope>NUCLEOTIDE SEQUENCE</scope>
    <source>
        <strain evidence="11">PL_HMW_Pooled</strain>
        <tissue evidence="11">Head</tissue>
    </source>
</reference>
<evidence type="ECO:0000256" key="4">
    <source>
        <dbReference type="ARBA" id="ARBA00022723"/>
    </source>
</evidence>
<keyword evidence="12" id="KW-1185">Reference proteome</keyword>
<feature type="compositionally biased region" description="Acidic residues" evidence="9">
    <location>
        <begin position="161"/>
        <end position="181"/>
    </location>
</feature>
<dbReference type="Pfam" id="PF12171">
    <property type="entry name" value="zf-C2H2_jaz"/>
    <property type="match status" value="1"/>
</dbReference>
<dbReference type="PANTHER" id="PTHR13182">
    <property type="entry name" value="ZINC FINGER PROTEIN 622"/>
    <property type="match status" value="1"/>
</dbReference>
<keyword evidence="2" id="KW-0963">Cytoplasm</keyword>
<dbReference type="AlphaFoldDB" id="A0AAE1H159"/>
<keyword evidence="7" id="KW-0862">Zinc</keyword>
<evidence type="ECO:0000256" key="3">
    <source>
        <dbReference type="ARBA" id="ARBA00022517"/>
    </source>
</evidence>
<dbReference type="SUPFAM" id="SSF57667">
    <property type="entry name" value="beta-beta-alpha zinc fingers"/>
    <property type="match status" value="3"/>
</dbReference>
<dbReference type="PROSITE" id="PS00028">
    <property type="entry name" value="ZINC_FINGER_C2H2_1"/>
    <property type="match status" value="2"/>
</dbReference>
<keyword evidence="3" id="KW-0690">Ribosome biogenesis</keyword>
<dbReference type="PANTHER" id="PTHR13182:SF8">
    <property type="entry name" value="CYTOPLASMIC 60S SUBUNIT BIOGENESIS FACTOR ZNF622"/>
    <property type="match status" value="1"/>
</dbReference>
<dbReference type="InterPro" id="IPR013087">
    <property type="entry name" value="Znf_C2H2_type"/>
</dbReference>
<dbReference type="SMART" id="SM00451">
    <property type="entry name" value="ZnF_U1"/>
    <property type="match status" value="2"/>
</dbReference>
<feature type="domain" description="C2H2-type" evidence="10">
    <location>
        <begin position="94"/>
        <end position="116"/>
    </location>
</feature>
<dbReference type="GO" id="GO:0042273">
    <property type="term" value="P:ribosomal large subunit biogenesis"/>
    <property type="evidence" value="ECO:0007669"/>
    <property type="project" value="TreeGrafter"/>
</dbReference>
<dbReference type="Proteomes" id="UP001219518">
    <property type="component" value="Unassembled WGS sequence"/>
</dbReference>
<organism evidence="11 12">
    <name type="scientific">Frankliniella fusca</name>
    <dbReference type="NCBI Taxonomy" id="407009"/>
    <lineage>
        <taxon>Eukaryota</taxon>
        <taxon>Metazoa</taxon>
        <taxon>Ecdysozoa</taxon>
        <taxon>Arthropoda</taxon>
        <taxon>Hexapoda</taxon>
        <taxon>Insecta</taxon>
        <taxon>Pterygota</taxon>
        <taxon>Neoptera</taxon>
        <taxon>Paraneoptera</taxon>
        <taxon>Thysanoptera</taxon>
        <taxon>Terebrantia</taxon>
        <taxon>Thripoidea</taxon>
        <taxon>Thripidae</taxon>
        <taxon>Frankliniella</taxon>
    </lineage>
</organism>
<dbReference type="Gene3D" id="3.30.160.60">
    <property type="entry name" value="Classic Zinc Finger"/>
    <property type="match status" value="1"/>
</dbReference>
<feature type="region of interest" description="Disordered" evidence="9">
    <location>
        <begin position="143"/>
        <end position="181"/>
    </location>
</feature>
<evidence type="ECO:0000256" key="8">
    <source>
        <dbReference type="ARBA" id="ARBA00034126"/>
    </source>
</evidence>
<dbReference type="InterPro" id="IPR040025">
    <property type="entry name" value="Znf622/Rei1/Reh1"/>
</dbReference>
<keyword evidence="6" id="KW-0863">Zinc-finger</keyword>
<dbReference type="SMART" id="SM00355">
    <property type="entry name" value="ZnF_C2H2"/>
    <property type="match status" value="4"/>
</dbReference>
<evidence type="ECO:0000313" key="12">
    <source>
        <dbReference type="Proteomes" id="UP001219518"/>
    </source>
</evidence>
<evidence type="ECO:0000256" key="5">
    <source>
        <dbReference type="ARBA" id="ARBA00022737"/>
    </source>
</evidence>
<evidence type="ECO:0000313" key="11">
    <source>
        <dbReference type="EMBL" id="KAK3912824.1"/>
    </source>
</evidence>
<name>A0AAE1H159_9NEOP</name>
<evidence type="ECO:0000256" key="7">
    <source>
        <dbReference type="ARBA" id="ARBA00022833"/>
    </source>
</evidence>
<feature type="domain" description="C2H2-type" evidence="10">
    <location>
        <begin position="31"/>
        <end position="53"/>
    </location>
</feature>